<protein>
    <recommendedName>
        <fullName evidence="7">Catalase-related peroxidase</fullName>
        <ecNumber evidence="7">1.11.1.-</ecNumber>
    </recommendedName>
</protein>
<dbReference type="InterPro" id="IPR018028">
    <property type="entry name" value="Catalase"/>
</dbReference>
<dbReference type="Proteomes" id="UP001626536">
    <property type="component" value="Chromosome"/>
</dbReference>
<reference evidence="10 11" key="1">
    <citation type="submission" date="2023-10" db="EMBL/GenBank/DDBJ databases">
        <title>Novel methanotroph of the genus Methylocapsa from a subarctic wetland.</title>
        <authorList>
            <person name="Belova S.E."/>
            <person name="Oshkin I.Y."/>
            <person name="Miroshnikov K."/>
            <person name="Dedysh S.N."/>
        </authorList>
    </citation>
    <scope>NUCLEOTIDE SEQUENCE [LARGE SCALE GENOMIC DNA]</scope>
    <source>
        <strain evidence="10 11">RX1</strain>
    </source>
</reference>
<comment type="similarity">
    <text evidence="1 7">Belongs to the catalase family.</text>
</comment>
<dbReference type="Pfam" id="PF00199">
    <property type="entry name" value="Catalase"/>
    <property type="match status" value="1"/>
</dbReference>
<keyword evidence="11" id="KW-1185">Reference proteome</keyword>
<dbReference type="PIRSF" id="PIRSF000296">
    <property type="entry name" value="SrpA"/>
    <property type="match status" value="1"/>
</dbReference>
<proteinExistence type="inferred from homology"/>
<dbReference type="PANTHER" id="PTHR11465:SF9">
    <property type="entry name" value="CATALASE"/>
    <property type="match status" value="1"/>
</dbReference>
<comment type="function">
    <text evidence="7">Has an organic peroxide-dependent peroxidase activity.</text>
</comment>
<dbReference type="EMBL" id="CP136862">
    <property type="protein sequence ID" value="WOJ91426.1"/>
    <property type="molecule type" value="Genomic_DNA"/>
</dbReference>
<evidence type="ECO:0000256" key="2">
    <source>
        <dbReference type="ARBA" id="ARBA00022559"/>
    </source>
</evidence>
<accession>A0ABZ0HZU5</accession>
<dbReference type="PROSITE" id="PS51402">
    <property type="entry name" value="CATALASE_3"/>
    <property type="match status" value="1"/>
</dbReference>
<evidence type="ECO:0000256" key="1">
    <source>
        <dbReference type="ARBA" id="ARBA00005329"/>
    </source>
</evidence>
<dbReference type="PRINTS" id="PR00067">
    <property type="entry name" value="CATALASE"/>
</dbReference>
<feature type="chain" id="PRO_5045348345" description="Catalase-related peroxidase" evidence="8">
    <location>
        <begin position="24"/>
        <end position="326"/>
    </location>
</feature>
<name>A0ABZ0HZU5_9HYPH</name>
<dbReference type="PANTHER" id="PTHR11465">
    <property type="entry name" value="CATALASE"/>
    <property type="match status" value="1"/>
</dbReference>
<evidence type="ECO:0000256" key="6">
    <source>
        <dbReference type="ARBA" id="ARBA00023004"/>
    </source>
</evidence>
<gene>
    <name evidence="10" type="ORF">RZS28_02230</name>
</gene>
<dbReference type="InterPro" id="IPR024168">
    <property type="entry name" value="Catalase_SrpA-type_pred"/>
</dbReference>
<keyword evidence="8" id="KW-0732">Signal</keyword>
<keyword evidence="4 7" id="KW-0479">Metal-binding</keyword>
<feature type="domain" description="Catalase core" evidence="9">
    <location>
        <begin position="14"/>
        <end position="326"/>
    </location>
</feature>
<dbReference type="CDD" id="cd08153">
    <property type="entry name" value="srpA_like"/>
    <property type="match status" value="1"/>
</dbReference>
<evidence type="ECO:0000256" key="7">
    <source>
        <dbReference type="PIRNR" id="PIRNR000296"/>
    </source>
</evidence>
<evidence type="ECO:0000313" key="10">
    <source>
        <dbReference type="EMBL" id="WOJ91426.1"/>
    </source>
</evidence>
<dbReference type="Gene3D" id="2.40.180.10">
    <property type="entry name" value="Catalase core domain"/>
    <property type="match status" value="1"/>
</dbReference>
<dbReference type="SUPFAM" id="SSF56634">
    <property type="entry name" value="Heme-dependent catalase-like"/>
    <property type="match status" value="1"/>
</dbReference>
<keyword evidence="6 7" id="KW-0408">Iron</keyword>
<dbReference type="GO" id="GO:0004601">
    <property type="term" value="F:peroxidase activity"/>
    <property type="evidence" value="ECO:0007669"/>
    <property type="project" value="UniProtKB-KW"/>
</dbReference>
<keyword evidence="5 7" id="KW-0560">Oxidoreductase</keyword>
<evidence type="ECO:0000313" key="11">
    <source>
        <dbReference type="Proteomes" id="UP001626536"/>
    </source>
</evidence>
<dbReference type="EC" id="1.11.1.-" evidence="7"/>
<feature type="signal peptide" evidence="8">
    <location>
        <begin position="1"/>
        <end position="23"/>
    </location>
</feature>
<sequence length="326" mass="34931">MAPIKLYIAAAALLTSASWPVAAQDAPVEEQIVDAMNKLFGVHPGFRANHAKGIVAEGSFKASPDAASLSKAALFDGRVIPVTVRFSDATGIPNVPDGSGLANPHGLAIKFHLPDGNETDMVINSLKFFPVATGADFRDMLLALAASPPTAPKPTKFDEFVASHPNAPRAQATVQTPNSFADEQYYGINAFVFVNKKGERQAIRYIAAPEKLVHLDAAEAAKRPPDFLIDELPARLARAPVTFHLKAQLATPADQTKDGSQPWPETNKIVELGVLTIDKAAPNSLEAQKELLFLPGRLIDGIEPSDDPLIDVRDGSYAVSFSRRNP</sequence>
<evidence type="ECO:0000256" key="3">
    <source>
        <dbReference type="ARBA" id="ARBA00022617"/>
    </source>
</evidence>
<dbReference type="Gene3D" id="1.20.1280.120">
    <property type="match status" value="1"/>
</dbReference>
<dbReference type="InterPro" id="IPR011614">
    <property type="entry name" value="Catalase_core"/>
</dbReference>
<dbReference type="RefSeq" id="WP_407341020.1">
    <property type="nucleotide sequence ID" value="NZ_CP136862.1"/>
</dbReference>
<evidence type="ECO:0000256" key="5">
    <source>
        <dbReference type="ARBA" id="ARBA00023002"/>
    </source>
</evidence>
<keyword evidence="2 7" id="KW-0575">Peroxidase</keyword>
<keyword evidence="3 7" id="KW-0349">Heme</keyword>
<comment type="cofactor">
    <cofactor evidence="7">
        <name>heme</name>
        <dbReference type="ChEBI" id="CHEBI:30413"/>
    </cofactor>
</comment>
<organism evidence="10 11">
    <name type="scientific">Methylocapsa polymorpha</name>
    <dbReference type="NCBI Taxonomy" id="3080828"/>
    <lineage>
        <taxon>Bacteria</taxon>
        <taxon>Pseudomonadati</taxon>
        <taxon>Pseudomonadota</taxon>
        <taxon>Alphaproteobacteria</taxon>
        <taxon>Hyphomicrobiales</taxon>
        <taxon>Beijerinckiaceae</taxon>
        <taxon>Methylocapsa</taxon>
    </lineage>
</organism>
<evidence type="ECO:0000256" key="4">
    <source>
        <dbReference type="ARBA" id="ARBA00022723"/>
    </source>
</evidence>
<evidence type="ECO:0000256" key="8">
    <source>
        <dbReference type="SAM" id="SignalP"/>
    </source>
</evidence>
<evidence type="ECO:0000259" key="9">
    <source>
        <dbReference type="SMART" id="SM01060"/>
    </source>
</evidence>
<dbReference type="SMART" id="SM01060">
    <property type="entry name" value="Catalase"/>
    <property type="match status" value="1"/>
</dbReference>
<dbReference type="InterPro" id="IPR020835">
    <property type="entry name" value="Catalase_sf"/>
</dbReference>